<feature type="domain" description="LicD/FKTN/FKRP nucleotidyltransferase" evidence="1">
    <location>
        <begin position="26"/>
        <end position="256"/>
    </location>
</feature>
<dbReference type="Proteomes" id="UP000538292">
    <property type="component" value="Unassembled WGS sequence"/>
</dbReference>
<evidence type="ECO:0000313" key="2">
    <source>
        <dbReference type="EMBL" id="MBA4603106.1"/>
    </source>
</evidence>
<sequence>MKLSQETVKQLQKKEFEILREFDKAARKMGLPYTLSSGTLLGAVRHGGFIPWDDDADVAMLREDYERFLKEGQKYLPDYLFIQHYETDHNFPHNFIKLVDTRTFLVEHTTSKLDIKRGVFIDIFPIDRIPDNKVIRAIDRLMLAFIYFTKFSVTLQFKKKRHSRLRKIIGRILWPLGKAFGINRLNRWETHIKTKYNHHSEFEYTYGDNSIIIPTELKDTMILPIRIFHDLGEIEFEHHTFMALKDRDRYLKTLYGDNYMELPPKEQRVCKHMFTELKL</sequence>
<dbReference type="GO" id="GO:0009100">
    <property type="term" value="P:glycoprotein metabolic process"/>
    <property type="evidence" value="ECO:0007669"/>
    <property type="project" value="UniProtKB-ARBA"/>
</dbReference>
<dbReference type="PANTHER" id="PTHR43404">
    <property type="entry name" value="LIPOPOLYSACCHARIDE CHOLINEPHOSPHOTRANSFERASE LICD"/>
    <property type="match status" value="1"/>
</dbReference>
<evidence type="ECO:0000313" key="3">
    <source>
        <dbReference type="Proteomes" id="UP000538292"/>
    </source>
</evidence>
<dbReference type="InterPro" id="IPR052942">
    <property type="entry name" value="LPS_cholinephosphotransferase"/>
</dbReference>
<keyword evidence="3" id="KW-1185">Reference proteome</keyword>
<comment type="caution">
    <text evidence="2">The sequence shown here is derived from an EMBL/GenBank/DDBJ whole genome shotgun (WGS) entry which is preliminary data.</text>
</comment>
<evidence type="ECO:0000259" key="1">
    <source>
        <dbReference type="Pfam" id="PF04991"/>
    </source>
</evidence>
<gene>
    <name evidence="2" type="ORF">H2C83_12420</name>
</gene>
<proteinExistence type="predicted"/>
<dbReference type="AlphaFoldDB" id="A0A7W1XTT8"/>
<dbReference type="RefSeq" id="WP_181741290.1">
    <property type="nucleotide sequence ID" value="NZ_JACEOL010000038.1"/>
</dbReference>
<dbReference type="PANTHER" id="PTHR43404:SF2">
    <property type="entry name" value="LIPOPOLYSACCHARIDE CHOLINEPHOSPHOTRANSFERASE LICD"/>
    <property type="match status" value="1"/>
</dbReference>
<accession>A0A7W1XTT8</accession>
<reference evidence="2 3" key="1">
    <citation type="submission" date="2020-07" db="EMBL/GenBank/DDBJ databases">
        <title>Thermoactinomyces phylogeny.</title>
        <authorList>
            <person name="Dunlap C."/>
        </authorList>
    </citation>
    <scope>NUCLEOTIDE SEQUENCE [LARGE SCALE GENOMIC DNA]</scope>
    <source>
        <strain evidence="2 3">AMNI-1</strain>
    </source>
</reference>
<name>A0A7W1XTT8_9BACL</name>
<dbReference type="EMBL" id="JACEOL010000038">
    <property type="protein sequence ID" value="MBA4603106.1"/>
    <property type="molecule type" value="Genomic_DNA"/>
</dbReference>
<organism evidence="2 3">
    <name type="scientific">Thermoactinomyces mirandus</name>
    <dbReference type="NCBI Taxonomy" id="2756294"/>
    <lineage>
        <taxon>Bacteria</taxon>
        <taxon>Bacillati</taxon>
        <taxon>Bacillota</taxon>
        <taxon>Bacilli</taxon>
        <taxon>Bacillales</taxon>
        <taxon>Thermoactinomycetaceae</taxon>
        <taxon>Thermoactinomyces</taxon>
    </lineage>
</organism>
<dbReference type="InterPro" id="IPR007074">
    <property type="entry name" value="LicD/FKTN/FKRP_NTP_transf"/>
</dbReference>
<protein>
    <submittedName>
        <fullName evidence="2">LicD family protein</fullName>
    </submittedName>
</protein>
<dbReference type="Pfam" id="PF04991">
    <property type="entry name" value="LicD"/>
    <property type="match status" value="1"/>
</dbReference>